<keyword evidence="1" id="KW-0433">Leucine-rich repeat</keyword>
<evidence type="ECO:0000256" key="3">
    <source>
        <dbReference type="ARBA" id="ARBA00022821"/>
    </source>
</evidence>
<keyword evidence="6" id="KW-1185">Reference proteome</keyword>
<dbReference type="SMART" id="SM00369">
    <property type="entry name" value="LRR_TYP"/>
    <property type="match status" value="4"/>
</dbReference>
<protein>
    <recommendedName>
        <fullName evidence="4">Disease resistance protein RPS4B/Roq1-like leucine-rich repeats domain-containing protein</fullName>
    </recommendedName>
</protein>
<dbReference type="Gramene" id="KVI05552">
    <property type="protein sequence ID" value="KVI05552"/>
    <property type="gene ID" value="Ccrd_016170"/>
</dbReference>
<dbReference type="AlphaFoldDB" id="A0A124SG78"/>
<evidence type="ECO:0000259" key="4">
    <source>
        <dbReference type="Pfam" id="PF23286"/>
    </source>
</evidence>
<dbReference type="PANTHER" id="PTHR16083">
    <property type="entry name" value="LEUCINE RICH REPEAT CONTAINING PROTEIN"/>
    <property type="match status" value="1"/>
</dbReference>
<gene>
    <name evidence="5" type="ORF">Ccrd_016170</name>
</gene>
<dbReference type="PANTHER" id="PTHR16083:SF65">
    <property type="entry name" value="DISEASE RESISTANCE PROTEIN RPP8-LIKE"/>
    <property type="match status" value="1"/>
</dbReference>
<dbReference type="Gene3D" id="3.80.10.10">
    <property type="entry name" value="Ribonuclease Inhibitor"/>
    <property type="match status" value="2"/>
</dbReference>
<dbReference type="PROSITE" id="PS51450">
    <property type="entry name" value="LRR"/>
    <property type="match status" value="2"/>
</dbReference>
<dbReference type="Pfam" id="PF23286">
    <property type="entry name" value="LRR_13"/>
    <property type="match status" value="1"/>
</dbReference>
<reference evidence="5 6" key="1">
    <citation type="journal article" date="2016" name="Sci. Rep.">
        <title>The genome sequence of the outbreeding globe artichoke constructed de novo incorporating a phase-aware low-pass sequencing strategy of F1 progeny.</title>
        <authorList>
            <person name="Scaglione D."/>
            <person name="Reyes-Chin-Wo S."/>
            <person name="Acquadro A."/>
            <person name="Froenicke L."/>
            <person name="Portis E."/>
            <person name="Beitel C."/>
            <person name="Tirone M."/>
            <person name="Mauro R."/>
            <person name="Lo Monaco A."/>
            <person name="Mauromicale G."/>
            <person name="Faccioli P."/>
            <person name="Cattivelli L."/>
            <person name="Rieseberg L."/>
            <person name="Michelmore R."/>
            <person name="Lanteri S."/>
        </authorList>
    </citation>
    <scope>NUCLEOTIDE SEQUENCE [LARGE SCALE GENOMIC DNA]</scope>
    <source>
        <strain evidence="5">2C</strain>
    </source>
</reference>
<dbReference type="GO" id="GO:0051707">
    <property type="term" value="P:response to other organism"/>
    <property type="evidence" value="ECO:0007669"/>
    <property type="project" value="UniProtKB-ARBA"/>
</dbReference>
<evidence type="ECO:0000313" key="5">
    <source>
        <dbReference type="EMBL" id="KVI05552.1"/>
    </source>
</evidence>
<organism evidence="5 6">
    <name type="scientific">Cynara cardunculus var. scolymus</name>
    <name type="common">Globe artichoke</name>
    <name type="synonym">Cynara scolymus</name>
    <dbReference type="NCBI Taxonomy" id="59895"/>
    <lineage>
        <taxon>Eukaryota</taxon>
        <taxon>Viridiplantae</taxon>
        <taxon>Streptophyta</taxon>
        <taxon>Embryophyta</taxon>
        <taxon>Tracheophyta</taxon>
        <taxon>Spermatophyta</taxon>
        <taxon>Magnoliopsida</taxon>
        <taxon>eudicotyledons</taxon>
        <taxon>Gunneridae</taxon>
        <taxon>Pentapetalae</taxon>
        <taxon>asterids</taxon>
        <taxon>campanulids</taxon>
        <taxon>Asterales</taxon>
        <taxon>Asteraceae</taxon>
        <taxon>Carduoideae</taxon>
        <taxon>Cardueae</taxon>
        <taxon>Carduinae</taxon>
        <taxon>Cynara</taxon>
    </lineage>
</organism>
<evidence type="ECO:0000313" key="6">
    <source>
        <dbReference type="Proteomes" id="UP000243975"/>
    </source>
</evidence>
<dbReference type="EMBL" id="LEKV01001869">
    <property type="protein sequence ID" value="KVI05552.1"/>
    <property type="molecule type" value="Genomic_DNA"/>
</dbReference>
<proteinExistence type="predicted"/>
<evidence type="ECO:0000256" key="1">
    <source>
        <dbReference type="ARBA" id="ARBA00022614"/>
    </source>
</evidence>
<name>A0A124SG78_CYNCS</name>
<feature type="non-terminal residue" evidence="5">
    <location>
        <position position="517"/>
    </location>
</feature>
<feature type="domain" description="Disease resistance protein RPS4B/Roq1-like leucine-rich repeats" evidence="4">
    <location>
        <begin position="74"/>
        <end position="285"/>
    </location>
</feature>
<dbReference type="GO" id="GO:0006952">
    <property type="term" value="P:defense response"/>
    <property type="evidence" value="ECO:0007669"/>
    <property type="project" value="UniProtKB-ARBA"/>
</dbReference>
<dbReference type="InterPro" id="IPR001611">
    <property type="entry name" value="Leu-rich_rpt"/>
</dbReference>
<accession>A0A124SG78</accession>
<sequence length="517" mass="59370">HLPRLKVLDLRGSKNLIRTPDFKGLPCLERIILEGCTNLKQIHPSIGHHEKLIFLDMEHCTSLEIFPPIIKMKKLETLILSNCTQLCKFHEIESNMDSLEKLCLRGTKIEYLPSSVGRYCTKLLSLDLSSCFHLKKIEGNLCLLKHLKELHLNDCKQLKIPVEGLFDVECCLHVLSLSYISLRNLDRKRLGFSHSLKRLSLGWCKLVDGDMSVVCKELSNLQVLDLSGNDFSQLHCSLSHLTRLKFLDLSDCNRLVQLPDLPSNLSILKAGRCKSLKILGDFPTNLTWLWKVLLPTRNCNKERVLQSMFQVITIMDVMDNREDAVEIDEYWLEVADEIDEDWLGVCDDDIDEDELEVCNDDIDEDELEVCYDDIDEDGLEVCYDDIDEDGLEECYDDIDEDGLEMCGDDIDEDELEGCDDDIDEDEGRERCSSMCYISFGSLKHTSWWNSTHTAISFFLLQQEDACLEVELVPIRGGKGDSIGSTTNYWDEEVKGRKTFEIVHDSKSSIEIQWHYFS</sequence>
<dbReference type="Proteomes" id="UP000243975">
    <property type="component" value="Unassembled WGS sequence"/>
</dbReference>
<keyword evidence="3" id="KW-0611">Plant defense</keyword>
<dbReference type="InterPro" id="IPR032675">
    <property type="entry name" value="LRR_dom_sf"/>
</dbReference>
<keyword evidence="2" id="KW-0677">Repeat</keyword>
<comment type="caution">
    <text evidence="5">The sequence shown here is derived from an EMBL/GenBank/DDBJ whole genome shotgun (WGS) entry which is preliminary data.</text>
</comment>
<evidence type="ECO:0000256" key="2">
    <source>
        <dbReference type="ARBA" id="ARBA00022737"/>
    </source>
</evidence>
<dbReference type="SUPFAM" id="SSF52058">
    <property type="entry name" value="L domain-like"/>
    <property type="match status" value="1"/>
</dbReference>
<dbReference type="InterPro" id="IPR003591">
    <property type="entry name" value="Leu-rich_rpt_typical-subtyp"/>
</dbReference>
<dbReference type="InterPro" id="IPR058546">
    <property type="entry name" value="RPS4B/Roq1-like_LRR"/>
</dbReference>